<evidence type="ECO:0000256" key="1">
    <source>
        <dbReference type="SAM" id="MobiDB-lite"/>
    </source>
</evidence>
<feature type="region of interest" description="Disordered" evidence="1">
    <location>
        <begin position="54"/>
        <end position="74"/>
    </location>
</feature>
<name>A0A2C6DE75_9GAMM</name>
<accession>A0A2C6DE75</accession>
<keyword evidence="3" id="KW-1185">Reference proteome</keyword>
<dbReference type="RefSeq" id="WP_051323139.1">
    <property type="nucleotide sequence ID" value="NZ_PDDX01000001.1"/>
</dbReference>
<evidence type="ECO:0008006" key="4">
    <source>
        <dbReference type="Google" id="ProtNLM"/>
    </source>
</evidence>
<evidence type="ECO:0000313" key="3">
    <source>
        <dbReference type="Proteomes" id="UP000224974"/>
    </source>
</evidence>
<reference evidence="3" key="1">
    <citation type="submission" date="2017-09" db="EMBL/GenBank/DDBJ databases">
        <title>FDA dAtabase for Regulatory Grade micrObial Sequences (FDA-ARGOS): Supporting development and validation of Infectious Disease Dx tests.</title>
        <authorList>
            <person name="Minogue T."/>
            <person name="Wolcott M."/>
            <person name="Wasieloski L."/>
            <person name="Aguilar W."/>
            <person name="Moore D."/>
            <person name="Tallon L."/>
            <person name="Sadzewicz L."/>
            <person name="Ott S."/>
            <person name="Zhao X."/>
            <person name="Nagaraj S."/>
            <person name="Vavikolanu K."/>
            <person name="Aluvathingal J."/>
            <person name="Nadendla S."/>
            <person name="Sichtig H."/>
        </authorList>
    </citation>
    <scope>NUCLEOTIDE SEQUENCE [LARGE SCALE GENOMIC DNA]</scope>
    <source>
        <strain evidence="3">FDAARGOS_387</strain>
    </source>
</reference>
<comment type="caution">
    <text evidence="2">The sequence shown here is derived from an EMBL/GenBank/DDBJ whole genome shotgun (WGS) entry which is preliminary data.</text>
</comment>
<dbReference type="AlphaFoldDB" id="A0A2C6DE75"/>
<organism evidence="2 3">
    <name type="scientific">Budvicia aquatica</name>
    <dbReference type="NCBI Taxonomy" id="82979"/>
    <lineage>
        <taxon>Bacteria</taxon>
        <taxon>Pseudomonadati</taxon>
        <taxon>Pseudomonadota</taxon>
        <taxon>Gammaproteobacteria</taxon>
        <taxon>Enterobacterales</taxon>
        <taxon>Budviciaceae</taxon>
        <taxon>Budvicia</taxon>
    </lineage>
</organism>
<dbReference type="STRING" id="1111728.GCA_000427805_00383"/>
<dbReference type="EMBL" id="PDDX01000001">
    <property type="protein sequence ID" value="PHI29496.1"/>
    <property type="molecule type" value="Genomic_DNA"/>
</dbReference>
<sequence length="74" mass="8136">MNKLDWGAIEHEYRAGKLSIRAIAAKYGVSDTAIGKKAKKLGWAYGGLQSKKGLHSKVRTKQNANHCEPKKNAN</sequence>
<proteinExistence type="predicted"/>
<gene>
    <name evidence="2" type="ORF">CRN84_09225</name>
</gene>
<protein>
    <recommendedName>
        <fullName evidence="4">GcrA cell cycle regulator</fullName>
    </recommendedName>
</protein>
<dbReference type="Proteomes" id="UP000224974">
    <property type="component" value="Unassembled WGS sequence"/>
</dbReference>
<evidence type="ECO:0000313" key="2">
    <source>
        <dbReference type="EMBL" id="PHI29496.1"/>
    </source>
</evidence>
<dbReference type="OrthoDB" id="8641910at2"/>